<accession>A0ABQ4S7U7</accession>
<evidence type="ECO:0000313" key="2">
    <source>
        <dbReference type="Proteomes" id="UP001055153"/>
    </source>
</evidence>
<keyword evidence="2" id="KW-1185">Reference proteome</keyword>
<sequence>MTSQTRPGRWLQAVPVQPALRCPEASPCGGEHLVGALAPGLQAVFDPCLSEALPSDLADSLADLLARLDREAQAPTSASTRVR</sequence>
<organism evidence="1 2">
    <name type="scientific">Methylobacterium isbiliense</name>
    <dbReference type="NCBI Taxonomy" id="315478"/>
    <lineage>
        <taxon>Bacteria</taxon>
        <taxon>Pseudomonadati</taxon>
        <taxon>Pseudomonadota</taxon>
        <taxon>Alphaproteobacteria</taxon>
        <taxon>Hyphomicrobiales</taxon>
        <taxon>Methylobacteriaceae</taxon>
        <taxon>Methylobacterium</taxon>
    </lineage>
</organism>
<reference evidence="1" key="1">
    <citation type="journal article" date="2021" name="Front. Microbiol.">
        <title>Comprehensive Comparative Genomics and Phenotyping of Methylobacterium Species.</title>
        <authorList>
            <person name="Alessa O."/>
            <person name="Ogura Y."/>
            <person name="Fujitani Y."/>
            <person name="Takami H."/>
            <person name="Hayashi T."/>
            <person name="Sahin N."/>
            <person name="Tani A."/>
        </authorList>
    </citation>
    <scope>NUCLEOTIDE SEQUENCE</scope>
    <source>
        <strain evidence="1">DSM 17168</strain>
    </source>
</reference>
<evidence type="ECO:0008006" key="3">
    <source>
        <dbReference type="Google" id="ProtNLM"/>
    </source>
</evidence>
<protein>
    <recommendedName>
        <fullName evidence="3">Anti-sigma factor NepR domain-containing protein</fullName>
    </recommendedName>
</protein>
<dbReference type="Proteomes" id="UP001055153">
    <property type="component" value="Unassembled WGS sequence"/>
</dbReference>
<proteinExistence type="predicted"/>
<gene>
    <name evidence="1" type="ORF">GMJLKIPL_0426</name>
</gene>
<name>A0ABQ4S7U7_9HYPH</name>
<dbReference type="EMBL" id="BPQQ01000004">
    <property type="protein sequence ID" value="GJD98515.1"/>
    <property type="molecule type" value="Genomic_DNA"/>
</dbReference>
<dbReference type="RefSeq" id="WP_238233467.1">
    <property type="nucleotide sequence ID" value="NZ_BPQQ01000004.1"/>
</dbReference>
<evidence type="ECO:0000313" key="1">
    <source>
        <dbReference type="EMBL" id="GJD98515.1"/>
    </source>
</evidence>
<comment type="caution">
    <text evidence="1">The sequence shown here is derived from an EMBL/GenBank/DDBJ whole genome shotgun (WGS) entry which is preliminary data.</text>
</comment>
<reference evidence="1" key="2">
    <citation type="submission" date="2021-08" db="EMBL/GenBank/DDBJ databases">
        <authorList>
            <person name="Tani A."/>
            <person name="Ola A."/>
            <person name="Ogura Y."/>
            <person name="Katsura K."/>
            <person name="Hayashi T."/>
        </authorList>
    </citation>
    <scope>NUCLEOTIDE SEQUENCE</scope>
    <source>
        <strain evidence="1">DSM 17168</strain>
    </source>
</reference>